<name>A0AA40BNC8_9PEZI</name>
<dbReference type="AlphaFoldDB" id="A0AA40BNC8"/>
<gene>
    <name evidence="2" type="ORF">B0T21DRAFT_438787</name>
</gene>
<dbReference type="Proteomes" id="UP001172159">
    <property type="component" value="Unassembled WGS sequence"/>
</dbReference>
<dbReference type="EMBL" id="JAUKTV010000005">
    <property type="protein sequence ID" value="KAK0737308.1"/>
    <property type="molecule type" value="Genomic_DNA"/>
</dbReference>
<evidence type="ECO:0000256" key="1">
    <source>
        <dbReference type="SAM" id="Phobius"/>
    </source>
</evidence>
<keyword evidence="1" id="KW-1133">Transmembrane helix</keyword>
<sequence>MFPTLVRRLAQAPKPKILESVAKAATEATSSPPKTKLKKVWPPDMMTMSPQQQLRFEKKYKRRLKMATLRPRWDKGVRLAQYFTITFVLVYTGLFMDWRDMPNPYGGLRETFWGFLGSFTQETRALEPSEQPKHRRP</sequence>
<comment type="caution">
    <text evidence="2">The sequence shown here is derived from an EMBL/GenBank/DDBJ whole genome shotgun (WGS) entry which is preliminary data.</text>
</comment>
<organism evidence="2 3">
    <name type="scientific">Apiosordaria backusii</name>
    <dbReference type="NCBI Taxonomy" id="314023"/>
    <lineage>
        <taxon>Eukaryota</taxon>
        <taxon>Fungi</taxon>
        <taxon>Dikarya</taxon>
        <taxon>Ascomycota</taxon>
        <taxon>Pezizomycotina</taxon>
        <taxon>Sordariomycetes</taxon>
        <taxon>Sordariomycetidae</taxon>
        <taxon>Sordariales</taxon>
        <taxon>Lasiosphaeriaceae</taxon>
        <taxon>Apiosordaria</taxon>
    </lineage>
</organism>
<keyword evidence="3" id="KW-1185">Reference proteome</keyword>
<protein>
    <submittedName>
        <fullName evidence="2">Uncharacterized protein</fullName>
    </submittedName>
</protein>
<keyword evidence="1" id="KW-0472">Membrane</keyword>
<reference evidence="2" key="1">
    <citation type="submission" date="2023-06" db="EMBL/GenBank/DDBJ databases">
        <title>Genome-scale phylogeny and comparative genomics of the fungal order Sordariales.</title>
        <authorList>
            <consortium name="Lawrence Berkeley National Laboratory"/>
            <person name="Hensen N."/>
            <person name="Bonometti L."/>
            <person name="Westerberg I."/>
            <person name="Brannstrom I.O."/>
            <person name="Guillou S."/>
            <person name="Cros-Aarteil S."/>
            <person name="Calhoun S."/>
            <person name="Haridas S."/>
            <person name="Kuo A."/>
            <person name="Mondo S."/>
            <person name="Pangilinan J."/>
            <person name="Riley R."/>
            <person name="Labutti K."/>
            <person name="Andreopoulos B."/>
            <person name="Lipzen A."/>
            <person name="Chen C."/>
            <person name="Yanf M."/>
            <person name="Daum C."/>
            <person name="Ng V."/>
            <person name="Clum A."/>
            <person name="Steindorff A."/>
            <person name="Ohm R."/>
            <person name="Martin F."/>
            <person name="Silar P."/>
            <person name="Natvig D."/>
            <person name="Lalanne C."/>
            <person name="Gautier V."/>
            <person name="Ament-Velasquez S.L."/>
            <person name="Kruys A."/>
            <person name="Hutchinson M.I."/>
            <person name="Powell A.J."/>
            <person name="Barry K."/>
            <person name="Miller A.N."/>
            <person name="Grigoriev I.V."/>
            <person name="Debuchy R."/>
            <person name="Gladieux P."/>
            <person name="Thoren M.H."/>
            <person name="Johannesson H."/>
        </authorList>
    </citation>
    <scope>NUCLEOTIDE SEQUENCE</scope>
    <source>
        <strain evidence="2">CBS 540.89</strain>
    </source>
</reference>
<feature type="transmembrane region" description="Helical" evidence="1">
    <location>
        <begin position="79"/>
        <end position="96"/>
    </location>
</feature>
<keyword evidence="1" id="KW-0812">Transmembrane</keyword>
<evidence type="ECO:0000313" key="2">
    <source>
        <dbReference type="EMBL" id="KAK0737308.1"/>
    </source>
</evidence>
<accession>A0AA40BNC8</accession>
<evidence type="ECO:0000313" key="3">
    <source>
        <dbReference type="Proteomes" id="UP001172159"/>
    </source>
</evidence>
<proteinExistence type="predicted"/>